<proteinExistence type="predicted"/>
<dbReference type="Gene3D" id="3.30.1340.30">
    <property type="match status" value="1"/>
</dbReference>
<evidence type="ECO:0000256" key="1">
    <source>
        <dbReference type="SAM" id="SignalP"/>
    </source>
</evidence>
<dbReference type="Proteomes" id="UP000184001">
    <property type="component" value="Unassembled WGS sequence"/>
</dbReference>
<dbReference type="SMART" id="SM00749">
    <property type="entry name" value="BON"/>
    <property type="match status" value="2"/>
</dbReference>
<protein>
    <submittedName>
        <fullName evidence="3">Hyperosmotically inducible protein</fullName>
    </submittedName>
</protein>
<dbReference type="RefSeq" id="WP_020001717.1">
    <property type="nucleotide sequence ID" value="NZ_CP192219.1"/>
</dbReference>
<feature type="chain" id="PRO_5034161403" evidence="1">
    <location>
        <begin position="23"/>
        <end position="182"/>
    </location>
</feature>
<dbReference type="InterPro" id="IPR051686">
    <property type="entry name" value="Lipoprotein_DolP"/>
</dbReference>
<dbReference type="PROSITE" id="PS51257">
    <property type="entry name" value="PROKAR_LIPOPROTEIN"/>
    <property type="match status" value="1"/>
</dbReference>
<evidence type="ECO:0000313" key="4">
    <source>
        <dbReference type="Proteomes" id="UP000184001"/>
    </source>
</evidence>
<dbReference type="PANTHER" id="PTHR34606:SF15">
    <property type="entry name" value="BON DOMAIN-CONTAINING PROTEIN"/>
    <property type="match status" value="1"/>
</dbReference>
<comment type="caution">
    <text evidence="3">The sequence shown here is derived from an EMBL/GenBank/DDBJ whole genome shotgun (WGS) entry which is preliminary data.</text>
</comment>
<name>A0A8G2F9W5_9BACT</name>
<accession>A0A8G2F9W5</accession>
<evidence type="ECO:0000313" key="3">
    <source>
        <dbReference type="EMBL" id="SHI65879.1"/>
    </source>
</evidence>
<dbReference type="InterPro" id="IPR014004">
    <property type="entry name" value="Transpt-assoc_nodulatn_dom_bac"/>
</dbReference>
<feature type="signal peptide" evidence="1">
    <location>
        <begin position="1"/>
        <end position="22"/>
    </location>
</feature>
<sequence length="182" mass="19992">MLKKLLCVTVVLTLCYTLSGCAVYNAAVDERNISEQYSDTVITTTILKKMVKSKTISALDVSVNTFNGKVYLVGEVDSLAQRNTAISTARNTKGVQEVVPYLLLKNEQDFCGTTDNLTMNAQLKKALIGDKEIWSTNVSTDVVQCNIILTGIVGTTKEKQKIIQHARAVPKVRSVTSYIQVQ</sequence>
<gene>
    <name evidence="3" type="ORF">SAMN05660830_00591</name>
</gene>
<reference evidence="3 4" key="1">
    <citation type="submission" date="2016-11" db="EMBL/GenBank/DDBJ databases">
        <authorList>
            <person name="Varghese N."/>
            <person name="Submissions S."/>
        </authorList>
    </citation>
    <scope>NUCLEOTIDE SEQUENCE [LARGE SCALE GENOMIC DNA]</scope>
    <source>
        <strain evidence="3 4">DSM 17919</strain>
    </source>
</reference>
<keyword evidence="1" id="KW-0732">Signal</keyword>
<dbReference type="AlphaFoldDB" id="A0A8G2F9W5"/>
<feature type="domain" description="BON" evidence="2">
    <location>
        <begin position="38"/>
        <end position="106"/>
    </location>
</feature>
<dbReference type="EMBL" id="FQZR01000002">
    <property type="protein sequence ID" value="SHI65879.1"/>
    <property type="molecule type" value="Genomic_DNA"/>
</dbReference>
<evidence type="ECO:0000259" key="2">
    <source>
        <dbReference type="PROSITE" id="PS50914"/>
    </source>
</evidence>
<dbReference type="PANTHER" id="PTHR34606">
    <property type="entry name" value="BON DOMAIN-CONTAINING PROTEIN"/>
    <property type="match status" value="1"/>
</dbReference>
<dbReference type="Pfam" id="PF04972">
    <property type="entry name" value="BON"/>
    <property type="match status" value="2"/>
</dbReference>
<feature type="domain" description="BON" evidence="2">
    <location>
        <begin position="115"/>
        <end position="182"/>
    </location>
</feature>
<dbReference type="PROSITE" id="PS50914">
    <property type="entry name" value="BON"/>
    <property type="match status" value="2"/>
</dbReference>
<dbReference type="InterPro" id="IPR007055">
    <property type="entry name" value="BON_dom"/>
</dbReference>
<organism evidence="3 4">
    <name type="scientific">Halodesulfovibrio aestuarii</name>
    <dbReference type="NCBI Taxonomy" id="126333"/>
    <lineage>
        <taxon>Bacteria</taxon>
        <taxon>Pseudomonadati</taxon>
        <taxon>Thermodesulfobacteriota</taxon>
        <taxon>Desulfovibrionia</taxon>
        <taxon>Desulfovibrionales</taxon>
        <taxon>Desulfovibrionaceae</taxon>
        <taxon>Halodesulfovibrio</taxon>
    </lineage>
</organism>